<dbReference type="AlphaFoldDB" id="A0A6C0CFS4"/>
<name>A0A6C0CFS4_9ZZZZ</name>
<reference evidence="1" key="1">
    <citation type="journal article" date="2020" name="Nature">
        <title>Giant virus diversity and host interactions through global metagenomics.</title>
        <authorList>
            <person name="Schulz F."/>
            <person name="Roux S."/>
            <person name="Paez-Espino D."/>
            <person name="Jungbluth S."/>
            <person name="Walsh D.A."/>
            <person name="Denef V.J."/>
            <person name="McMahon K.D."/>
            <person name="Konstantinidis K.T."/>
            <person name="Eloe-Fadrosh E.A."/>
            <person name="Kyrpides N.C."/>
            <person name="Woyke T."/>
        </authorList>
    </citation>
    <scope>NUCLEOTIDE SEQUENCE</scope>
    <source>
        <strain evidence="1">GVMAG-M-3300020728-1</strain>
    </source>
</reference>
<proteinExistence type="predicted"/>
<protein>
    <submittedName>
        <fullName evidence="1">Uncharacterized protein</fullName>
    </submittedName>
</protein>
<sequence>MDIDELGVGEKYDNLIRLRRLIDEVDEYSPETCMDSGELIQQLIDFFNDIRKHFPDFNNITNPNNLKDIDDSKKIAEEMAKMIEDNLGPWEDDDTIKVFKQFLLAVENIVQGTCVLDDIDVEDIFAELTIPMTIK</sequence>
<evidence type="ECO:0000313" key="1">
    <source>
        <dbReference type="EMBL" id="QHT03153.1"/>
    </source>
</evidence>
<accession>A0A6C0CFS4</accession>
<dbReference type="EMBL" id="MN739407">
    <property type="protein sequence ID" value="QHT03153.1"/>
    <property type="molecule type" value="Genomic_DNA"/>
</dbReference>
<organism evidence="1">
    <name type="scientific">viral metagenome</name>
    <dbReference type="NCBI Taxonomy" id="1070528"/>
    <lineage>
        <taxon>unclassified sequences</taxon>
        <taxon>metagenomes</taxon>
        <taxon>organismal metagenomes</taxon>
    </lineage>
</organism>